<dbReference type="EMBL" id="VISQ01000001">
    <property type="protein sequence ID" value="TVZ69446.1"/>
    <property type="molecule type" value="Genomic_DNA"/>
</dbReference>
<organism evidence="1">
    <name type="scientific">Serratia fonticola</name>
    <dbReference type="NCBI Taxonomy" id="47917"/>
    <lineage>
        <taxon>Bacteria</taxon>
        <taxon>Pseudomonadati</taxon>
        <taxon>Pseudomonadota</taxon>
        <taxon>Gammaproteobacteria</taxon>
        <taxon>Enterobacterales</taxon>
        <taxon>Yersiniaceae</taxon>
        <taxon>Serratia</taxon>
    </lineage>
</organism>
<protein>
    <submittedName>
        <fullName evidence="1">Uncharacterized protein</fullName>
    </submittedName>
</protein>
<dbReference type="AlphaFoldDB" id="A0A559T4B9"/>
<accession>A0A559T4B9</accession>
<comment type="caution">
    <text evidence="1">The sequence shown here is derived from an EMBL/GenBank/DDBJ whole genome shotgun (WGS) entry which is preliminary data.</text>
</comment>
<name>A0A559T4B9_SERFO</name>
<sequence length="55" mass="6245">MIRNELHSGLLMLLSPLALKSANGYWLEVPLASRSYPVCGIFMIGCGQNRPWRQR</sequence>
<gene>
    <name evidence="1" type="ORF">FHU10_1956</name>
</gene>
<reference evidence="1" key="2">
    <citation type="submission" date="2019-08" db="EMBL/GenBank/DDBJ databases">
        <title>Investigation of anaerobic lignin degradation for improved lignocellulosic biofuels.</title>
        <authorList>
            <person name="Deangelis K.PhD."/>
        </authorList>
    </citation>
    <scope>NUCLEOTIDE SEQUENCE [LARGE SCALE GENOMIC DNA]</scope>
    <source>
        <strain evidence="1">128R</strain>
    </source>
</reference>
<reference evidence="1" key="1">
    <citation type="submission" date="2019-06" db="EMBL/GenBank/DDBJ databases">
        <authorList>
            <person name="Deangelis K."/>
            <person name="Huntemann M."/>
            <person name="Clum A."/>
            <person name="Pillay M."/>
            <person name="Palaniappan K."/>
            <person name="Varghese N."/>
            <person name="Mikhailova N."/>
            <person name="Stamatis D."/>
            <person name="Reddy T."/>
            <person name="Daum C."/>
            <person name="Shapiro N."/>
            <person name="Ivanova N."/>
            <person name="Kyrpides N."/>
            <person name="Woyke T."/>
        </authorList>
    </citation>
    <scope>NUCLEOTIDE SEQUENCE [LARGE SCALE GENOMIC DNA]</scope>
    <source>
        <strain evidence="1">128R</strain>
    </source>
</reference>
<evidence type="ECO:0000313" key="1">
    <source>
        <dbReference type="EMBL" id="TVZ69446.1"/>
    </source>
</evidence>
<proteinExistence type="predicted"/>